<gene>
    <name evidence="4" type="primary">LOC130495740</name>
</gene>
<dbReference type="GeneID" id="130495740"/>
<evidence type="ECO:0000256" key="1">
    <source>
        <dbReference type="SAM" id="Coils"/>
    </source>
</evidence>
<dbReference type="Proteomes" id="UP000504610">
    <property type="component" value="Chromosome 6"/>
</dbReference>
<feature type="compositionally biased region" description="Polar residues" evidence="2">
    <location>
        <begin position="221"/>
        <end position="235"/>
    </location>
</feature>
<evidence type="ECO:0000313" key="3">
    <source>
        <dbReference type="Proteomes" id="UP000504610"/>
    </source>
</evidence>
<dbReference type="KEGG" id="rsz:130495740"/>
<dbReference type="AlphaFoldDB" id="A0A9W3BVA5"/>
<feature type="compositionally biased region" description="Polar residues" evidence="2">
    <location>
        <begin position="194"/>
        <end position="207"/>
    </location>
</feature>
<protein>
    <submittedName>
        <fullName evidence="4">Uncharacterized protein LOC130495740</fullName>
    </submittedName>
</protein>
<name>A0A9W3BVA5_RAPSA</name>
<reference evidence="3" key="1">
    <citation type="journal article" date="2019" name="Database">
        <title>The radish genome database (RadishGD): an integrated information resource for radish genomics.</title>
        <authorList>
            <person name="Yu H.J."/>
            <person name="Baek S."/>
            <person name="Lee Y.J."/>
            <person name="Cho A."/>
            <person name="Mun J.H."/>
        </authorList>
    </citation>
    <scope>NUCLEOTIDE SEQUENCE [LARGE SCALE GENOMIC DNA]</scope>
    <source>
        <strain evidence="3">cv. WK10039</strain>
    </source>
</reference>
<proteinExistence type="predicted"/>
<keyword evidence="1" id="KW-0175">Coiled coil</keyword>
<sequence>MKKKGSKSASSGPHFPSLLKSQDVVNLTVQAHGKSDLARACTEDETPETVPEGWFCVHEKYISKCHLRFPLPTLLLDLLDHYQLALPQLCPSVIRVINGFITRAKEEGVIAGLTELMSFFSIKEKIKDSVKLSGKLTRALHRKLQNSPNTWAAYTTTRVGSARFHERYKASFPDLVSVAGLEVSDGESVFEVSSGASTSEKTQSQKMPIQPSFRSRGRSTKAASSSRGSDKNQGGSFLDSVKEVLDEGGSAPAKDVGPSEPRVQEVGLPSEVPVTEADPQMSRDPPEFEPPRSKRSRTDQVDRPSRHMKRTGCALPSIANLSNKEEYVDIAHCMGQLAGAINRAQFKFEDVVHNDPSAEELAQVTDLVKATKTELNQNRALISELQAEIAEYQVKELIASSQSSQKKKEAEVRLAVRRGKREVADAYNKVLSAEDEYARLVAMMPEAVAAYEKAQPQLKLPREMATRRWRKRFLMRRMIRLTREMRRAHVTRMFKS</sequence>
<feature type="compositionally biased region" description="Basic and acidic residues" evidence="2">
    <location>
        <begin position="284"/>
        <end position="305"/>
    </location>
</feature>
<organism evidence="3 4">
    <name type="scientific">Raphanus sativus</name>
    <name type="common">Radish</name>
    <name type="synonym">Raphanus raphanistrum var. sativus</name>
    <dbReference type="NCBI Taxonomy" id="3726"/>
    <lineage>
        <taxon>Eukaryota</taxon>
        <taxon>Viridiplantae</taxon>
        <taxon>Streptophyta</taxon>
        <taxon>Embryophyta</taxon>
        <taxon>Tracheophyta</taxon>
        <taxon>Spermatophyta</taxon>
        <taxon>Magnoliopsida</taxon>
        <taxon>eudicotyledons</taxon>
        <taxon>Gunneridae</taxon>
        <taxon>Pentapetalae</taxon>
        <taxon>rosids</taxon>
        <taxon>malvids</taxon>
        <taxon>Brassicales</taxon>
        <taxon>Brassicaceae</taxon>
        <taxon>Brassiceae</taxon>
        <taxon>Raphanus</taxon>
    </lineage>
</organism>
<reference evidence="4" key="2">
    <citation type="submission" date="2025-08" db="UniProtKB">
        <authorList>
            <consortium name="RefSeq"/>
        </authorList>
    </citation>
    <scope>IDENTIFICATION</scope>
    <source>
        <tissue evidence="4">Leaf</tissue>
    </source>
</reference>
<dbReference type="RefSeq" id="XP_056843214.1">
    <property type="nucleotide sequence ID" value="XM_056987234.1"/>
</dbReference>
<accession>A0A9W3BVA5</accession>
<dbReference type="OrthoDB" id="1135818at2759"/>
<feature type="coiled-coil region" evidence="1">
    <location>
        <begin position="368"/>
        <end position="395"/>
    </location>
</feature>
<keyword evidence="3" id="KW-1185">Reference proteome</keyword>
<feature type="region of interest" description="Disordered" evidence="2">
    <location>
        <begin position="194"/>
        <end position="309"/>
    </location>
</feature>
<evidence type="ECO:0000256" key="2">
    <source>
        <dbReference type="SAM" id="MobiDB-lite"/>
    </source>
</evidence>
<evidence type="ECO:0000313" key="4">
    <source>
        <dbReference type="RefSeq" id="XP_056843214.1"/>
    </source>
</evidence>